<keyword evidence="1 3" id="KW-0547">Nucleotide-binding</keyword>
<accession>X6P6H0</accession>
<dbReference type="SMART" id="SM00129">
    <property type="entry name" value="KISc"/>
    <property type="match status" value="1"/>
</dbReference>
<sequence>MDEAQEDEPTEPKAEEELGVQKETFNVCKHTICVQAYENTDLWLSKQEVRFINKTPDKTKWEGIFKKEERKFAFDHAFDETVGTQEIYKNTSRNVVRRIVEGYNATVFAYGATGAGKTHTMVGDKNEPGIMVCTLKDLFHLANKNKIHYEINILIAFMEIYNEEIRDLMSKERAVVKLRESPTKVFPLPPLGFSPSPFSNFTHLSGAFSFFSSKKKKKKKGVVVSGVKLVPAGTSEEVIRLLEVGNRRRTTEATLMNETSSRSHAILQIYVETKPKTDEQSHKIMNGKLNMIDLAGSERGTVASNQGNQREGSNINRSLLALGNCINALVDGKKFVPYRDSKLTRMLQDALGGNSLAVMIVNLSPSSIQWEETHNSLKYADRAKNIRVDPKLNIRKNDDTSHLPQVVQSLRAELDQLKKQLANAQQHLSPDVNPSLQARSSVLSVLSNDKDKDNDNDKDKDNDNDNDNESKRLMVGLSDTDWAIIKEVQAWLADKFDHLKEYLHLKAEATQQLTHLMTSATTLKVNF</sequence>
<dbReference type="InterPro" id="IPR036961">
    <property type="entry name" value="Kinesin_motor_dom_sf"/>
</dbReference>
<dbReference type="PANTHER" id="PTHR47969">
    <property type="entry name" value="CHROMOSOME-ASSOCIATED KINESIN KIF4A-RELATED"/>
    <property type="match status" value="1"/>
</dbReference>
<dbReference type="Proteomes" id="UP000023152">
    <property type="component" value="Unassembled WGS sequence"/>
</dbReference>
<comment type="similarity">
    <text evidence="3 4">Belongs to the TRAFAC class myosin-kinesin ATPase superfamily. Kinesin family.</text>
</comment>
<evidence type="ECO:0000256" key="3">
    <source>
        <dbReference type="PROSITE-ProRule" id="PRU00283"/>
    </source>
</evidence>
<dbReference type="SUPFAM" id="SSF52540">
    <property type="entry name" value="P-loop containing nucleoside triphosphate hydrolases"/>
    <property type="match status" value="1"/>
</dbReference>
<dbReference type="GO" id="GO:0007052">
    <property type="term" value="P:mitotic spindle organization"/>
    <property type="evidence" value="ECO:0007669"/>
    <property type="project" value="TreeGrafter"/>
</dbReference>
<dbReference type="AlphaFoldDB" id="X6P6H0"/>
<evidence type="ECO:0000313" key="8">
    <source>
        <dbReference type="Proteomes" id="UP000023152"/>
    </source>
</evidence>
<reference evidence="7 8" key="1">
    <citation type="journal article" date="2013" name="Curr. Biol.">
        <title>The Genome of the Foraminiferan Reticulomyxa filosa.</title>
        <authorList>
            <person name="Glockner G."/>
            <person name="Hulsmann N."/>
            <person name="Schleicher M."/>
            <person name="Noegel A.A."/>
            <person name="Eichinger L."/>
            <person name="Gallinger C."/>
            <person name="Pawlowski J."/>
            <person name="Sierra R."/>
            <person name="Euteneuer U."/>
            <person name="Pillet L."/>
            <person name="Moustafa A."/>
            <person name="Platzer M."/>
            <person name="Groth M."/>
            <person name="Szafranski K."/>
            <person name="Schliwa M."/>
        </authorList>
    </citation>
    <scope>NUCLEOTIDE SEQUENCE [LARGE SCALE GENOMIC DNA]</scope>
</reference>
<dbReference type="InterPro" id="IPR027417">
    <property type="entry name" value="P-loop_NTPase"/>
</dbReference>
<dbReference type="EMBL" id="ASPP01003200">
    <property type="protein sequence ID" value="ETO33684.1"/>
    <property type="molecule type" value="Genomic_DNA"/>
</dbReference>
<evidence type="ECO:0000256" key="5">
    <source>
        <dbReference type="SAM" id="MobiDB-lite"/>
    </source>
</evidence>
<dbReference type="PANTHER" id="PTHR47969:SF29">
    <property type="entry name" value="KINESIN-LIKE PROTEIN"/>
    <property type="match status" value="1"/>
</dbReference>
<keyword evidence="2 3" id="KW-0067">ATP-binding</keyword>
<dbReference type="PROSITE" id="PS50067">
    <property type="entry name" value="KINESIN_MOTOR_2"/>
    <property type="match status" value="1"/>
</dbReference>
<proteinExistence type="inferred from homology"/>
<dbReference type="GO" id="GO:0051231">
    <property type="term" value="P:spindle elongation"/>
    <property type="evidence" value="ECO:0007669"/>
    <property type="project" value="TreeGrafter"/>
</dbReference>
<dbReference type="InterPro" id="IPR019821">
    <property type="entry name" value="Kinesin_motor_CS"/>
</dbReference>
<dbReference type="GO" id="GO:0005524">
    <property type="term" value="F:ATP binding"/>
    <property type="evidence" value="ECO:0007669"/>
    <property type="project" value="UniProtKB-UniRule"/>
</dbReference>
<dbReference type="InterPro" id="IPR027640">
    <property type="entry name" value="Kinesin-like_fam"/>
</dbReference>
<feature type="binding site" evidence="3">
    <location>
        <begin position="111"/>
        <end position="118"/>
    </location>
    <ligand>
        <name>ATP</name>
        <dbReference type="ChEBI" id="CHEBI:30616"/>
    </ligand>
</feature>
<dbReference type="PROSITE" id="PS00411">
    <property type="entry name" value="KINESIN_MOTOR_1"/>
    <property type="match status" value="1"/>
</dbReference>
<keyword evidence="4" id="KW-0493">Microtubule</keyword>
<dbReference type="PRINTS" id="PR00380">
    <property type="entry name" value="KINESINHEAVY"/>
</dbReference>
<feature type="domain" description="Kinesin motor" evidence="6">
    <location>
        <begin position="44"/>
        <end position="386"/>
    </location>
</feature>
<protein>
    <recommendedName>
        <fullName evidence="4">Kinesin-like protein</fullName>
    </recommendedName>
</protein>
<feature type="region of interest" description="Disordered" evidence="5">
    <location>
        <begin position="445"/>
        <end position="472"/>
    </location>
</feature>
<gene>
    <name evidence="7" type="ORF">RFI_03422</name>
</gene>
<dbReference type="GO" id="GO:0008017">
    <property type="term" value="F:microtubule binding"/>
    <property type="evidence" value="ECO:0007669"/>
    <property type="project" value="InterPro"/>
</dbReference>
<dbReference type="OrthoDB" id="3176171at2759"/>
<dbReference type="GO" id="GO:0005875">
    <property type="term" value="C:microtubule associated complex"/>
    <property type="evidence" value="ECO:0007669"/>
    <property type="project" value="TreeGrafter"/>
</dbReference>
<dbReference type="Pfam" id="PF00225">
    <property type="entry name" value="Kinesin"/>
    <property type="match status" value="1"/>
</dbReference>
<dbReference type="InterPro" id="IPR001752">
    <property type="entry name" value="Kinesin_motor_dom"/>
</dbReference>
<dbReference type="Gene3D" id="3.40.850.10">
    <property type="entry name" value="Kinesin motor domain"/>
    <property type="match status" value="1"/>
</dbReference>
<dbReference type="GO" id="GO:0003777">
    <property type="term" value="F:microtubule motor activity"/>
    <property type="evidence" value="ECO:0007669"/>
    <property type="project" value="InterPro"/>
</dbReference>
<feature type="compositionally biased region" description="Basic and acidic residues" evidence="5">
    <location>
        <begin position="448"/>
        <end position="472"/>
    </location>
</feature>
<evidence type="ECO:0000259" key="6">
    <source>
        <dbReference type="PROSITE" id="PS50067"/>
    </source>
</evidence>
<evidence type="ECO:0000256" key="4">
    <source>
        <dbReference type="RuleBase" id="RU000394"/>
    </source>
</evidence>
<dbReference type="GO" id="GO:0005874">
    <property type="term" value="C:microtubule"/>
    <property type="evidence" value="ECO:0007669"/>
    <property type="project" value="UniProtKB-KW"/>
</dbReference>
<organism evidence="7 8">
    <name type="scientific">Reticulomyxa filosa</name>
    <dbReference type="NCBI Taxonomy" id="46433"/>
    <lineage>
        <taxon>Eukaryota</taxon>
        <taxon>Sar</taxon>
        <taxon>Rhizaria</taxon>
        <taxon>Retaria</taxon>
        <taxon>Foraminifera</taxon>
        <taxon>Monothalamids</taxon>
        <taxon>Reticulomyxidae</taxon>
        <taxon>Reticulomyxa</taxon>
    </lineage>
</organism>
<evidence type="ECO:0000256" key="1">
    <source>
        <dbReference type="ARBA" id="ARBA00022741"/>
    </source>
</evidence>
<keyword evidence="3 4" id="KW-0505">Motor protein</keyword>
<dbReference type="GO" id="GO:0007018">
    <property type="term" value="P:microtubule-based movement"/>
    <property type="evidence" value="ECO:0007669"/>
    <property type="project" value="InterPro"/>
</dbReference>
<comment type="caution">
    <text evidence="7">The sequence shown here is derived from an EMBL/GenBank/DDBJ whole genome shotgun (WGS) entry which is preliminary data.</text>
</comment>
<keyword evidence="8" id="KW-1185">Reference proteome</keyword>
<dbReference type="OMA" id="HYEINIL"/>
<evidence type="ECO:0000313" key="7">
    <source>
        <dbReference type="EMBL" id="ETO33684.1"/>
    </source>
</evidence>
<evidence type="ECO:0000256" key="2">
    <source>
        <dbReference type="ARBA" id="ARBA00022840"/>
    </source>
</evidence>
<name>X6P6H0_RETFI</name>